<feature type="domain" description="HAT C-terminal dimerisation" evidence="6">
    <location>
        <begin position="325"/>
        <end position="406"/>
    </location>
</feature>
<evidence type="ECO:0000313" key="8">
    <source>
        <dbReference type="Proteomes" id="UP000308768"/>
    </source>
</evidence>
<dbReference type="GO" id="GO:0008270">
    <property type="term" value="F:zinc ion binding"/>
    <property type="evidence" value="ECO:0007669"/>
    <property type="project" value="UniProtKB-KW"/>
</dbReference>
<keyword evidence="8" id="KW-1185">Reference proteome</keyword>
<comment type="subcellular location">
    <subcellularLocation>
        <location evidence="1">Nucleus</location>
    </subcellularLocation>
</comment>
<dbReference type="GO" id="GO:0046983">
    <property type="term" value="F:protein dimerization activity"/>
    <property type="evidence" value="ECO:0007669"/>
    <property type="project" value="InterPro"/>
</dbReference>
<keyword evidence="4" id="KW-0862">Zinc</keyword>
<dbReference type="InterPro" id="IPR052035">
    <property type="entry name" value="ZnF_BED_domain_contain"/>
</dbReference>
<proteinExistence type="predicted"/>
<dbReference type="AlphaFoldDB" id="A0A4U0VFV7"/>
<keyword evidence="5" id="KW-0539">Nucleus</keyword>
<dbReference type="EMBL" id="NAJN01002868">
    <property type="protein sequence ID" value="TKA47803.1"/>
    <property type="molecule type" value="Genomic_DNA"/>
</dbReference>
<evidence type="ECO:0000256" key="4">
    <source>
        <dbReference type="ARBA" id="ARBA00022833"/>
    </source>
</evidence>
<keyword evidence="2" id="KW-0479">Metal-binding</keyword>
<dbReference type="SUPFAM" id="SSF53098">
    <property type="entry name" value="Ribonuclease H-like"/>
    <property type="match status" value="1"/>
</dbReference>
<sequence>MERFACQLYSIMKDTRKLSRLIIEEFDFADKLGCFIMDNASNNDTCLAALAELYGFNKKWRRLRCTGHIINLIARQILFGNDPDAFESELERPKEETEELKLWRMRGPLGKLHNNVVYILISGQQNQVTAFKRRCPGKDFKKLKPTAIDDTLSADDWHVLTQYLEILEPLHVATMELQGNPEEGRAGAIWEVLPVMESLLKHLEDTKRRYADLAASGDSAFLRVNSNLGWKHLNKYYTLTDETPIYLSAVVLHPAYKWRWIERKWRNRPEWVIAGKVAVEELWQQDYRNLLVETPLLSKERKRKAWMALDDDDESLTSSPLIDEYHSWSSQPIDETDPHLENPIQYWLYRRKQYPRLSQMALDLFSIPAMSAEAERIFSLTGLMVTPNRGRLMADIIGATACLRDWDRRGIINLIAEEHGQAAKEAFELIHSNLAGLNTPTGYIGARYYVTFADDLTRLSNVFILKEKSQLMSKLKEFYAWCYAHAGVRIKRIRSQN</sequence>
<evidence type="ECO:0000256" key="5">
    <source>
        <dbReference type="ARBA" id="ARBA00023242"/>
    </source>
</evidence>
<protein>
    <recommendedName>
        <fullName evidence="6">HAT C-terminal dimerisation domain-containing protein</fullName>
    </recommendedName>
</protein>
<dbReference type="Proteomes" id="UP000308768">
    <property type="component" value="Unassembled WGS sequence"/>
</dbReference>
<reference evidence="7 8" key="1">
    <citation type="submission" date="2017-03" db="EMBL/GenBank/DDBJ databases">
        <title>Genomes of endolithic fungi from Antarctica.</title>
        <authorList>
            <person name="Coleine C."/>
            <person name="Masonjones S."/>
            <person name="Stajich J.E."/>
        </authorList>
    </citation>
    <scope>NUCLEOTIDE SEQUENCE [LARGE SCALE GENOMIC DNA]</scope>
    <source>
        <strain evidence="7 8">CCFEE 5187</strain>
    </source>
</reference>
<dbReference type="OrthoDB" id="3944126at2759"/>
<dbReference type="GO" id="GO:0005634">
    <property type="term" value="C:nucleus"/>
    <property type="evidence" value="ECO:0007669"/>
    <property type="project" value="UniProtKB-SubCell"/>
</dbReference>
<evidence type="ECO:0000256" key="1">
    <source>
        <dbReference type="ARBA" id="ARBA00004123"/>
    </source>
</evidence>
<evidence type="ECO:0000259" key="6">
    <source>
        <dbReference type="Pfam" id="PF05699"/>
    </source>
</evidence>
<name>A0A4U0VFV7_9PEZI</name>
<keyword evidence="3" id="KW-0863">Zinc-finger</keyword>
<accession>A0A4U0VFV7</accession>
<evidence type="ECO:0000313" key="7">
    <source>
        <dbReference type="EMBL" id="TKA47803.1"/>
    </source>
</evidence>
<dbReference type="InterPro" id="IPR008906">
    <property type="entry name" value="HATC_C_dom"/>
</dbReference>
<organism evidence="7 8">
    <name type="scientific">Cryomyces minteri</name>
    <dbReference type="NCBI Taxonomy" id="331657"/>
    <lineage>
        <taxon>Eukaryota</taxon>
        <taxon>Fungi</taxon>
        <taxon>Dikarya</taxon>
        <taxon>Ascomycota</taxon>
        <taxon>Pezizomycotina</taxon>
        <taxon>Dothideomycetes</taxon>
        <taxon>Dothideomycetes incertae sedis</taxon>
        <taxon>Cryomyces</taxon>
    </lineage>
</organism>
<dbReference type="InterPro" id="IPR012337">
    <property type="entry name" value="RNaseH-like_sf"/>
</dbReference>
<feature type="non-terminal residue" evidence="7">
    <location>
        <position position="497"/>
    </location>
</feature>
<gene>
    <name evidence="7" type="ORF">B0A49_12989</name>
</gene>
<evidence type="ECO:0000256" key="3">
    <source>
        <dbReference type="ARBA" id="ARBA00022771"/>
    </source>
</evidence>
<evidence type="ECO:0000256" key="2">
    <source>
        <dbReference type="ARBA" id="ARBA00022723"/>
    </source>
</evidence>
<dbReference type="PANTHER" id="PTHR46481">
    <property type="entry name" value="ZINC FINGER BED DOMAIN-CONTAINING PROTEIN 4"/>
    <property type="match status" value="1"/>
</dbReference>
<dbReference type="PANTHER" id="PTHR46481:SF10">
    <property type="entry name" value="ZINC FINGER BED DOMAIN-CONTAINING PROTEIN 39"/>
    <property type="match status" value="1"/>
</dbReference>
<dbReference type="Pfam" id="PF05699">
    <property type="entry name" value="Dimer_Tnp_hAT"/>
    <property type="match status" value="1"/>
</dbReference>
<comment type="caution">
    <text evidence="7">The sequence shown here is derived from an EMBL/GenBank/DDBJ whole genome shotgun (WGS) entry which is preliminary data.</text>
</comment>